<dbReference type="PANTHER" id="PTHR43053">
    <property type="entry name" value="GLYCOSIDASE FAMILY 31"/>
    <property type="match status" value="1"/>
</dbReference>
<feature type="domain" description="Glycoside hydrolase family 31 TIM barrel" evidence="6">
    <location>
        <begin position="224"/>
        <end position="401"/>
    </location>
</feature>
<evidence type="ECO:0000256" key="1">
    <source>
        <dbReference type="ARBA" id="ARBA00007806"/>
    </source>
</evidence>
<evidence type="ECO:0000259" key="6">
    <source>
        <dbReference type="Pfam" id="PF01055"/>
    </source>
</evidence>
<dbReference type="InterPro" id="IPR013785">
    <property type="entry name" value="Aldolase_TIM"/>
</dbReference>
<gene>
    <name evidence="7" type="ORF">FGF67_15890</name>
</gene>
<evidence type="ECO:0000256" key="4">
    <source>
        <dbReference type="RuleBase" id="RU361185"/>
    </source>
</evidence>
<comment type="caution">
    <text evidence="7">The sequence shown here is derived from an EMBL/GenBank/DDBJ whole genome shotgun (WGS) entry which is preliminary data.</text>
</comment>
<feature type="signal peptide" evidence="5">
    <location>
        <begin position="1"/>
        <end position="21"/>
    </location>
</feature>
<dbReference type="InterPro" id="IPR017853">
    <property type="entry name" value="GH"/>
</dbReference>
<evidence type="ECO:0000256" key="5">
    <source>
        <dbReference type="SAM" id="SignalP"/>
    </source>
</evidence>
<evidence type="ECO:0000256" key="3">
    <source>
        <dbReference type="ARBA" id="ARBA00023295"/>
    </source>
</evidence>
<dbReference type="GO" id="GO:0004557">
    <property type="term" value="F:alpha-galactosidase activity"/>
    <property type="evidence" value="ECO:0007669"/>
    <property type="project" value="InterPro"/>
</dbReference>
<dbReference type="OrthoDB" id="9758822at2"/>
<organism evidence="7 8">
    <name type="scientific">Allotamlana fucoidanivorans</name>
    <dbReference type="NCBI Taxonomy" id="2583814"/>
    <lineage>
        <taxon>Bacteria</taxon>
        <taxon>Pseudomonadati</taxon>
        <taxon>Bacteroidota</taxon>
        <taxon>Flavobacteriia</taxon>
        <taxon>Flavobacteriales</taxon>
        <taxon>Flavobacteriaceae</taxon>
        <taxon>Allotamlana</taxon>
    </lineage>
</organism>
<evidence type="ECO:0000256" key="2">
    <source>
        <dbReference type="ARBA" id="ARBA00022801"/>
    </source>
</evidence>
<dbReference type="InterPro" id="IPR000322">
    <property type="entry name" value="Glyco_hydro_31_TIM"/>
</dbReference>
<dbReference type="Proteomes" id="UP000308713">
    <property type="component" value="Unassembled WGS sequence"/>
</dbReference>
<sequence>MSIKKIITVLLLSLIFLPSCKQNTDLNYTISKTEASEALEIDTDSITINGDLGNFSVDKQMFVETEGVKLISFSFVAEVPSELQPVSITFKFPSIAINGYWNPNISVDKVNYYKSSVTAKASRYAPVLSFYDNDLKNRITIALSDAINQSEIVSYVKEEDVHFYPEIKLFHEKMPKAKRYNITLRIDTRQVPYYKSIDDVSTWWASNPEYKPMHVPDAAKNPMYSTWYSYHQNISMEEIVDECKLAKQLGCSAVIVDDGWQTNDSSRGYRYTGDWNPERIPNMKEFVDAVHDEGMQFILWYSLPFMGERAKNYPRFKGKYLRYWESQGTYVLDPRYPETRKYIVNTYIDALNQWGVDGFKLDFLGWFTANKDTELTKENGRDFASINNATDALMTEITNKLTAINPDVLIEFRQPYIGPVMRKYGNMFRGVDAPNNAVANKIEVTNLRMLSHKTAVHSDMFIWRKEETVEQAALQILNILYSVPQLSVKLKDIPETHVKMIKFWFNYWNENKKVLLDGEFIPSNPGANYPYISAKNNHQQITALYENTVIELNKNINRLDVVNAKSSEFVALKLKDGFSGTMKILNTVGEVIFEDSISLNSGMHELKIPRSGLAVLKRNIE</sequence>
<dbReference type="SUPFAM" id="SSF51445">
    <property type="entry name" value="(Trans)glycosidases"/>
    <property type="match status" value="1"/>
</dbReference>
<dbReference type="AlphaFoldDB" id="A0A5C4SDM8"/>
<keyword evidence="2 4" id="KW-0378">Hydrolase</keyword>
<dbReference type="CDD" id="cd14791">
    <property type="entry name" value="GH36"/>
    <property type="match status" value="1"/>
</dbReference>
<reference evidence="7 8" key="1">
    <citation type="submission" date="2019-05" db="EMBL/GenBank/DDBJ databases">
        <title>Tamlana fucoidanivorans sp. nov., isolated from the surface of algae collected from Fujian province in China.</title>
        <authorList>
            <person name="Li J."/>
        </authorList>
    </citation>
    <scope>NUCLEOTIDE SEQUENCE [LARGE SCALE GENOMIC DNA]</scope>
    <source>
        <strain evidence="7 8">CW2-9</strain>
    </source>
</reference>
<keyword evidence="5" id="KW-0732">Signal</keyword>
<dbReference type="InterPro" id="IPR002252">
    <property type="entry name" value="Glyco_hydro_36"/>
</dbReference>
<dbReference type="RefSeq" id="WP_139698749.1">
    <property type="nucleotide sequence ID" value="NZ_CP074074.1"/>
</dbReference>
<dbReference type="Pfam" id="PF01055">
    <property type="entry name" value="Glyco_hydro_31_2nd"/>
    <property type="match status" value="1"/>
</dbReference>
<dbReference type="InterPro" id="IPR050985">
    <property type="entry name" value="Alpha-glycosidase_related"/>
</dbReference>
<dbReference type="GO" id="GO:0016052">
    <property type="term" value="P:carbohydrate catabolic process"/>
    <property type="evidence" value="ECO:0007669"/>
    <property type="project" value="InterPro"/>
</dbReference>
<name>A0A5C4SDM8_9FLAO</name>
<feature type="chain" id="PRO_5023006554" evidence="5">
    <location>
        <begin position="22"/>
        <end position="621"/>
    </location>
</feature>
<accession>A0A5C4SDM8</accession>
<dbReference type="PANTHER" id="PTHR43053:SF3">
    <property type="entry name" value="ALPHA-GALACTOSIDASE C-RELATED"/>
    <property type="match status" value="1"/>
</dbReference>
<evidence type="ECO:0000313" key="7">
    <source>
        <dbReference type="EMBL" id="TNJ41494.1"/>
    </source>
</evidence>
<protein>
    <submittedName>
        <fullName evidence="7">Alpha-galactosidase</fullName>
    </submittedName>
</protein>
<dbReference type="Gene3D" id="3.20.20.70">
    <property type="entry name" value="Aldolase class I"/>
    <property type="match status" value="1"/>
</dbReference>
<keyword evidence="8" id="KW-1185">Reference proteome</keyword>
<dbReference type="EMBL" id="VDCS01000019">
    <property type="protein sequence ID" value="TNJ41494.1"/>
    <property type="molecule type" value="Genomic_DNA"/>
</dbReference>
<comment type="similarity">
    <text evidence="1 4">Belongs to the glycosyl hydrolase 31 family.</text>
</comment>
<keyword evidence="3 4" id="KW-0326">Glycosidase</keyword>
<proteinExistence type="inferred from homology"/>
<evidence type="ECO:0000313" key="8">
    <source>
        <dbReference type="Proteomes" id="UP000308713"/>
    </source>
</evidence>